<organism evidence="2 3">
    <name type="scientific">Moraxella ovis</name>
    <dbReference type="NCBI Taxonomy" id="29433"/>
    <lineage>
        <taxon>Bacteria</taxon>
        <taxon>Pseudomonadati</taxon>
        <taxon>Pseudomonadota</taxon>
        <taxon>Gammaproteobacteria</taxon>
        <taxon>Moraxellales</taxon>
        <taxon>Moraxellaceae</taxon>
        <taxon>Moraxella</taxon>
    </lineage>
</organism>
<accession>A0A378PNI0</accession>
<evidence type="ECO:0000313" key="3">
    <source>
        <dbReference type="Proteomes" id="UP000255102"/>
    </source>
</evidence>
<gene>
    <name evidence="2" type="ORF">NCTC11227_01709</name>
</gene>
<evidence type="ECO:0000256" key="1">
    <source>
        <dbReference type="SAM" id="MobiDB-lite"/>
    </source>
</evidence>
<dbReference type="AlphaFoldDB" id="A0A378PNI0"/>
<feature type="region of interest" description="Disordered" evidence="1">
    <location>
        <begin position="85"/>
        <end position="133"/>
    </location>
</feature>
<evidence type="ECO:0000313" key="2">
    <source>
        <dbReference type="EMBL" id="STY87690.1"/>
    </source>
</evidence>
<reference evidence="2 3" key="1">
    <citation type="submission" date="2018-06" db="EMBL/GenBank/DDBJ databases">
        <authorList>
            <consortium name="Pathogen Informatics"/>
            <person name="Doyle S."/>
        </authorList>
    </citation>
    <scope>NUCLEOTIDE SEQUENCE [LARGE SCALE GENOMIC DNA]</scope>
    <source>
        <strain evidence="2 3">NCTC11227</strain>
    </source>
</reference>
<proteinExistence type="predicted"/>
<name>A0A378PNI0_9GAMM</name>
<dbReference type="Proteomes" id="UP000255102">
    <property type="component" value="Unassembled WGS sequence"/>
</dbReference>
<protein>
    <submittedName>
        <fullName evidence="2">Uncharacterized protein</fullName>
    </submittedName>
</protein>
<dbReference type="EMBL" id="UGPW01000001">
    <property type="protein sequence ID" value="STY87690.1"/>
    <property type="molecule type" value="Genomic_DNA"/>
</dbReference>
<sequence length="133" mass="15055">MLRIDCVDGCHRWAPDAVLAWRVRRSQKPKSTATAQARMNFKPNKDRLMSKTFWHLTHSNQRRGSGLSYDGKIIRQAFGIKPAFSSRLDHASPSPSPPCEQRCRYSPALKSPTARHLPHQTLSPRHGSWGRGA</sequence>